<proteinExistence type="predicted"/>
<comment type="caution">
    <text evidence="1">The sequence shown here is derived from an EMBL/GenBank/DDBJ whole genome shotgun (WGS) entry which is preliminary data.</text>
</comment>
<dbReference type="EMBL" id="MU006703">
    <property type="protein sequence ID" value="KAF2632354.1"/>
    <property type="molecule type" value="Genomic_DNA"/>
</dbReference>
<dbReference type="Proteomes" id="UP000799754">
    <property type="component" value="Unassembled WGS sequence"/>
</dbReference>
<evidence type="ECO:0000313" key="1">
    <source>
        <dbReference type="EMBL" id="KAF2632354.1"/>
    </source>
</evidence>
<reference evidence="1" key="1">
    <citation type="journal article" date="2020" name="Stud. Mycol.">
        <title>101 Dothideomycetes genomes: a test case for predicting lifestyles and emergence of pathogens.</title>
        <authorList>
            <person name="Haridas S."/>
            <person name="Albert R."/>
            <person name="Binder M."/>
            <person name="Bloem J."/>
            <person name="Labutti K."/>
            <person name="Salamov A."/>
            <person name="Andreopoulos B."/>
            <person name="Baker S."/>
            <person name="Barry K."/>
            <person name="Bills G."/>
            <person name="Bluhm B."/>
            <person name="Cannon C."/>
            <person name="Castanera R."/>
            <person name="Culley D."/>
            <person name="Daum C."/>
            <person name="Ezra D."/>
            <person name="Gonzalez J."/>
            <person name="Henrissat B."/>
            <person name="Kuo A."/>
            <person name="Liang C."/>
            <person name="Lipzen A."/>
            <person name="Lutzoni F."/>
            <person name="Magnuson J."/>
            <person name="Mondo S."/>
            <person name="Nolan M."/>
            <person name="Ohm R."/>
            <person name="Pangilinan J."/>
            <person name="Park H.-J."/>
            <person name="Ramirez L."/>
            <person name="Alfaro M."/>
            <person name="Sun H."/>
            <person name="Tritt A."/>
            <person name="Yoshinaga Y."/>
            <person name="Zwiers L.-H."/>
            <person name="Turgeon B."/>
            <person name="Goodwin S."/>
            <person name="Spatafora J."/>
            <person name="Crous P."/>
            <person name="Grigoriev I."/>
        </authorList>
    </citation>
    <scope>NUCLEOTIDE SEQUENCE</scope>
    <source>
        <strain evidence="1">CBS 525.71</strain>
    </source>
</reference>
<organism evidence="1 2">
    <name type="scientific">Macroventuria anomochaeta</name>
    <dbReference type="NCBI Taxonomy" id="301207"/>
    <lineage>
        <taxon>Eukaryota</taxon>
        <taxon>Fungi</taxon>
        <taxon>Dikarya</taxon>
        <taxon>Ascomycota</taxon>
        <taxon>Pezizomycotina</taxon>
        <taxon>Dothideomycetes</taxon>
        <taxon>Pleosporomycetidae</taxon>
        <taxon>Pleosporales</taxon>
        <taxon>Pleosporineae</taxon>
        <taxon>Didymellaceae</taxon>
        <taxon>Macroventuria</taxon>
    </lineage>
</organism>
<evidence type="ECO:0000313" key="2">
    <source>
        <dbReference type="Proteomes" id="UP000799754"/>
    </source>
</evidence>
<accession>A0ACB6SGA5</accession>
<name>A0ACB6SGA5_9PLEO</name>
<gene>
    <name evidence="1" type="ORF">BU25DRAFT_418052</name>
</gene>
<keyword evidence="2" id="KW-1185">Reference proteome</keyword>
<protein>
    <submittedName>
        <fullName evidence="1">Uncharacterized protein</fullName>
    </submittedName>
</protein>
<sequence length="412" mass="45574">MAIKIVDTQATLSVDICCYFSPSTASSYSKRRRRDDADADAASEASSPSKVSRKSDLSNFGASHRPNLLQPYNDCCGCGVQYLLHVAHVFDKAAIAEFQSYRNRGLVSLETLGDYDNAIYLCAADHGAYDASAPLLVIAPKYLDFFFDTESNWQHELKESLVPLARPLITASDYTRHCKQRLGEFDAGPLYVAYPLADYKVKGQVGSASEFAWHGDPGAALWHAKRLLIATLAASPEPEHYSAVRHIRRRLLDLQDLYEEGDKKWKFRVEPADAASQTASSGQDGDAGAGAQSPSPKKPQPPPSAPQTSSSGSANRDSQYPQFPTTYSLDNTPLFLDTPNLKRMRAETDVEDAEQKADFENTLHTPIPVTHQSRKRWKPAAVRTRAPHQKNQQPSNELDRGDGTVLEYHFPT</sequence>